<sequence length="58" mass="6695">MEYNRIAFSGAEAIPRGALVSANRDGSLHSPKILCHITNFLSNYNFRIIYIRLVYMLY</sequence>
<reference evidence="1 2" key="1">
    <citation type="submission" date="2019-12" db="EMBL/GenBank/DDBJ databases">
        <authorList>
            <person name="Alioto T."/>
            <person name="Alioto T."/>
            <person name="Gomez Garrido J."/>
        </authorList>
    </citation>
    <scope>NUCLEOTIDE SEQUENCE [LARGE SCALE GENOMIC DNA]</scope>
</reference>
<comment type="caution">
    <text evidence="1">The sequence shown here is derived from an EMBL/GenBank/DDBJ whole genome shotgun (WGS) entry which is preliminary data.</text>
</comment>
<dbReference type="Gramene" id="OE9A111825T1">
    <property type="protein sequence ID" value="OE9A111825C1"/>
    <property type="gene ID" value="OE9A111825"/>
</dbReference>
<protein>
    <submittedName>
        <fullName evidence="1">Uncharacterized protein</fullName>
    </submittedName>
</protein>
<evidence type="ECO:0000313" key="2">
    <source>
        <dbReference type="Proteomes" id="UP000594638"/>
    </source>
</evidence>
<dbReference type="EMBL" id="CACTIH010004290">
    <property type="protein sequence ID" value="CAA2990451.1"/>
    <property type="molecule type" value="Genomic_DNA"/>
</dbReference>
<dbReference type="AlphaFoldDB" id="A0A8S0SEG8"/>
<gene>
    <name evidence="1" type="ORF">OLEA9_A111825</name>
</gene>
<dbReference type="Proteomes" id="UP000594638">
    <property type="component" value="Unassembled WGS sequence"/>
</dbReference>
<proteinExistence type="predicted"/>
<keyword evidence="2" id="KW-1185">Reference proteome</keyword>
<name>A0A8S0SEG8_OLEEU</name>
<accession>A0A8S0SEG8</accession>
<evidence type="ECO:0000313" key="1">
    <source>
        <dbReference type="EMBL" id="CAA2990451.1"/>
    </source>
</evidence>
<organism evidence="1 2">
    <name type="scientific">Olea europaea subsp. europaea</name>
    <dbReference type="NCBI Taxonomy" id="158383"/>
    <lineage>
        <taxon>Eukaryota</taxon>
        <taxon>Viridiplantae</taxon>
        <taxon>Streptophyta</taxon>
        <taxon>Embryophyta</taxon>
        <taxon>Tracheophyta</taxon>
        <taxon>Spermatophyta</taxon>
        <taxon>Magnoliopsida</taxon>
        <taxon>eudicotyledons</taxon>
        <taxon>Gunneridae</taxon>
        <taxon>Pentapetalae</taxon>
        <taxon>asterids</taxon>
        <taxon>lamiids</taxon>
        <taxon>Lamiales</taxon>
        <taxon>Oleaceae</taxon>
        <taxon>Oleeae</taxon>
        <taxon>Olea</taxon>
    </lineage>
</organism>